<dbReference type="EMBL" id="CP066167">
    <property type="protein sequence ID" value="QQD18840.1"/>
    <property type="molecule type" value="Genomic_DNA"/>
</dbReference>
<dbReference type="Pfam" id="PF02954">
    <property type="entry name" value="HTH_8"/>
    <property type="match status" value="1"/>
</dbReference>
<organism evidence="4 5">
    <name type="scientific">Spongiibacter nanhainus</name>
    <dbReference type="NCBI Taxonomy" id="2794344"/>
    <lineage>
        <taxon>Bacteria</taxon>
        <taxon>Pseudomonadati</taxon>
        <taxon>Pseudomonadota</taxon>
        <taxon>Gammaproteobacteria</taxon>
        <taxon>Cellvibrionales</taxon>
        <taxon>Spongiibacteraceae</taxon>
        <taxon>Spongiibacter</taxon>
    </lineage>
</organism>
<dbReference type="KEGG" id="snan:I6N98_02955"/>
<dbReference type="PANTHER" id="PTHR44591:SF3">
    <property type="entry name" value="RESPONSE REGULATORY DOMAIN-CONTAINING PROTEIN"/>
    <property type="match status" value="1"/>
</dbReference>
<evidence type="ECO:0000313" key="4">
    <source>
        <dbReference type="EMBL" id="QQD18840.1"/>
    </source>
</evidence>
<accession>A0A7T4R1W4</accession>
<dbReference type="Gene3D" id="3.40.50.2300">
    <property type="match status" value="1"/>
</dbReference>
<evidence type="ECO:0000256" key="2">
    <source>
        <dbReference type="PROSITE-ProRule" id="PRU00169"/>
    </source>
</evidence>
<gene>
    <name evidence="4" type="ORF">I6N98_02955</name>
</gene>
<keyword evidence="5" id="KW-1185">Reference proteome</keyword>
<evidence type="ECO:0000313" key="5">
    <source>
        <dbReference type="Proteomes" id="UP000596063"/>
    </source>
</evidence>
<feature type="modified residue" description="4-aspartylphosphate" evidence="2">
    <location>
        <position position="54"/>
    </location>
</feature>
<dbReference type="PROSITE" id="PS50110">
    <property type="entry name" value="RESPONSE_REGULATORY"/>
    <property type="match status" value="1"/>
</dbReference>
<dbReference type="SUPFAM" id="SSF46689">
    <property type="entry name" value="Homeodomain-like"/>
    <property type="match status" value="1"/>
</dbReference>
<dbReference type="CDD" id="cd17563">
    <property type="entry name" value="REC_RegA-like"/>
    <property type="match status" value="1"/>
</dbReference>
<protein>
    <submittedName>
        <fullName evidence="4">Response regulator</fullName>
    </submittedName>
</protein>
<keyword evidence="1 2" id="KW-0597">Phosphoprotein</keyword>
<evidence type="ECO:0000259" key="3">
    <source>
        <dbReference type="PROSITE" id="PS50110"/>
    </source>
</evidence>
<reference evidence="4 5" key="1">
    <citation type="submission" date="2020-12" db="EMBL/GenBank/DDBJ databases">
        <authorList>
            <person name="Shan Y."/>
        </authorList>
    </citation>
    <scope>NUCLEOTIDE SEQUENCE [LARGE SCALE GENOMIC DNA]</scope>
    <source>
        <strain evidence="5">csc3.9</strain>
    </source>
</reference>
<dbReference type="GO" id="GO:0000160">
    <property type="term" value="P:phosphorelay signal transduction system"/>
    <property type="evidence" value="ECO:0007669"/>
    <property type="project" value="InterPro"/>
</dbReference>
<evidence type="ECO:0000256" key="1">
    <source>
        <dbReference type="ARBA" id="ARBA00022553"/>
    </source>
</evidence>
<dbReference type="GO" id="GO:0043565">
    <property type="term" value="F:sequence-specific DNA binding"/>
    <property type="evidence" value="ECO:0007669"/>
    <property type="project" value="InterPro"/>
</dbReference>
<dbReference type="RefSeq" id="WP_198570326.1">
    <property type="nucleotide sequence ID" value="NZ_CP066167.1"/>
</dbReference>
<dbReference type="Gene3D" id="1.10.10.60">
    <property type="entry name" value="Homeodomain-like"/>
    <property type="match status" value="1"/>
</dbReference>
<sequence>MEQVDFLVVDDDPAFGTALKRSLERKGFSVIVAVSIDQALSLCERYQPKKAVIDLKLEKQSGLTLIPELRQRFADVRMLMLTGYSSIATAVDAIKLGADNYLQKPAGTRAIIEALDSAAKPATITSEEPEIAAPSLQRFTWEHIQQALKDNDGNISATARQLGMHRRTLQRKLQKRPVKS</sequence>
<dbReference type="Proteomes" id="UP000596063">
    <property type="component" value="Chromosome"/>
</dbReference>
<dbReference type="AlphaFoldDB" id="A0A7T4R1W4"/>
<name>A0A7T4R1W4_9GAMM</name>
<dbReference type="InterPro" id="IPR002197">
    <property type="entry name" value="HTH_Fis"/>
</dbReference>
<dbReference type="SUPFAM" id="SSF52172">
    <property type="entry name" value="CheY-like"/>
    <property type="match status" value="1"/>
</dbReference>
<dbReference type="PANTHER" id="PTHR44591">
    <property type="entry name" value="STRESS RESPONSE REGULATOR PROTEIN 1"/>
    <property type="match status" value="1"/>
</dbReference>
<dbReference type="Pfam" id="PF00072">
    <property type="entry name" value="Response_reg"/>
    <property type="match status" value="1"/>
</dbReference>
<dbReference type="SMART" id="SM00448">
    <property type="entry name" value="REC"/>
    <property type="match status" value="1"/>
</dbReference>
<proteinExistence type="predicted"/>
<dbReference type="InterPro" id="IPR050595">
    <property type="entry name" value="Bact_response_regulator"/>
</dbReference>
<dbReference type="InterPro" id="IPR001789">
    <property type="entry name" value="Sig_transdc_resp-reg_receiver"/>
</dbReference>
<dbReference type="InterPro" id="IPR011006">
    <property type="entry name" value="CheY-like_superfamily"/>
</dbReference>
<dbReference type="InterPro" id="IPR009057">
    <property type="entry name" value="Homeodomain-like_sf"/>
</dbReference>
<feature type="domain" description="Response regulatory" evidence="3">
    <location>
        <begin position="5"/>
        <end position="119"/>
    </location>
</feature>
<dbReference type="PRINTS" id="PR01590">
    <property type="entry name" value="HTHFIS"/>
</dbReference>